<dbReference type="Gene3D" id="3.10.20.280">
    <property type="entry name" value="RnfH-like"/>
    <property type="match status" value="1"/>
</dbReference>
<feature type="region of interest" description="Disordered" evidence="3">
    <location>
        <begin position="95"/>
        <end position="119"/>
    </location>
</feature>
<dbReference type="HAMAP" id="MF_00460">
    <property type="entry name" value="UPF0125_RnfH"/>
    <property type="match status" value="1"/>
</dbReference>
<evidence type="ECO:0000313" key="5">
    <source>
        <dbReference type="Proteomes" id="UP000243719"/>
    </source>
</evidence>
<reference evidence="5" key="1">
    <citation type="submission" date="2016-09" db="EMBL/GenBank/DDBJ databases">
        <authorList>
            <person name="Varghese N."/>
            <person name="Submissions S."/>
        </authorList>
    </citation>
    <scope>NUCLEOTIDE SEQUENCE [LARGE SCALE GENOMIC DNA]</scope>
    <source>
        <strain evidence="5">JS23</strain>
    </source>
</reference>
<sequence>MASPAPSDPAAAADALMVAYATPARQSVVHVAFEQGMSVRKAIEASGIVALHPEIDPTTARVGIFGRLVGLDDVPERGDRIEIYRPLQVDPKTARNRRVAKARASGAVEGRRWLPRDSR</sequence>
<dbReference type="RefSeq" id="WP_091906061.1">
    <property type="nucleotide sequence ID" value="NZ_FNLO01000003.1"/>
</dbReference>
<dbReference type="PANTHER" id="PTHR37483:SF1">
    <property type="entry name" value="UPF0125 PROTEIN RATB"/>
    <property type="match status" value="1"/>
</dbReference>
<dbReference type="InterPro" id="IPR016155">
    <property type="entry name" value="Mopterin_synth/thiamin_S_b"/>
</dbReference>
<evidence type="ECO:0000313" key="4">
    <source>
        <dbReference type="EMBL" id="SDV47440.1"/>
    </source>
</evidence>
<dbReference type="InterPro" id="IPR005346">
    <property type="entry name" value="RnfH"/>
</dbReference>
<dbReference type="SUPFAM" id="SSF54285">
    <property type="entry name" value="MoaD/ThiS"/>
    <property type="match status" value="1"/>
</dbReference>
<dbReference type="NCBIfam" id="NF002490">
    <property type="entry name" value="PRK01777.1"/>
    <property type="match status" value="1"/>
</dbReference>
<proteinExistence type="inferred from homology"/>
<dbReference type="InterPro" id="IPR037021">
    <property type="entry name" value="RnfH_sf"/>
</dbReference>
<protein>
    <recommendedName>
        <fullName evidence="2">UPF0125 protein SAMN05216551_10312</fullName>
    </recommendedName>
</protein>
<dbReference type="AlphaFoldDB" id="A0A1H2PMU6"/>
<gene>
    <name evidence="4" type="ORF">SAMN05216551_10312</name>
</gene>
<dbReference type="EMBL" id="FNLO01000003">
    <property type="protein sequence ID" value="SDV47440.1"/>
    <property type="molecule type" value="Genomic_DNA"/>
</dbReference>
<evidence type="ECO:0000256" key="3">
    <source>
        <dbReference type="SAM" id="MobiDB-lite"/>
    </source>
</evidence>
<accession>A0A1H2PMU6</accession>
<dbReference type="OrthoDB" id="9796575at2"/>
<keyword evidence="5" id="KW-1185">Reference proteome</keyword>
<dbReference type="Proteomes" id="UP000243719">
    <property type="component" value="Unassembled WGS sequence"/>
</dbReference>
<organism evidence="4 5">
    <name type="scientific">Chitinasiproducens palmae</name>
    <dbReference type="NCBI Taxonomy" id="1770053"/>
    <lineage>
        <taxon>Bacteria</taxon>
        <taxon>Pseudomonadati</taxon>
        <taxon>Pseudomonadota</taxon>
        <taxon>Betaproteobacteria</taxon>
        <taxon>Burkholderiales</taxon>
        <taxon>Burkholderiaceae</taxon>
        <taxon>Chitinasiproducens</taxon>
    </lineage>
</organism>
<evidence type="ECO:0000256" key="2">
    <source>
        <dbReference type="HAMAP-Rule" id="MF_00460"/>
    </source>
</evidence>
<dbReference type="Pfam" id="PF03658">
    <property type="entry name" value="Ub-RnfH"/>
    <property type="match status" value="1"/>
</dbReference>
<feature type="compositionally biased region" description="Basic and acidic residues" evidence="3">
    <location>
        <begin position="109"/>
        <end position="119"/>
    </location>
</feature>
<name>A0A1H2PMU6_9BURK</name>
<comment type="similarity">
    <text evidence="1 2">Belongs to the UPF0125 (RnfH) family.</text>
</comment>
<dbReference type="STRING" id="1770053.SAMN05216551_10312"/>
<dbReference type="PANTHER" id="PTHR37483">
    <property type="entry name" value="UPF0125 PROTEIN RATB"/>
    <property type="match status" value="1"/>
</dbReference>
<evidence type="ECO:0000256" key="1">
    <source>
        <dbReference type="ARBA" id="ARBA00010645"/>
    </source>
</evidence>